<dbReference type="SUPFAM" id="SSF50800">
    <property type="entry name" value="PK beta-barrel domain-like"/>
    <property type="match status" value="1"/>
</dbReference>
<dbReference type="GO" id="GO:0030151">
    <property type="term" value="F:molybdenum ion binding"/>
    <property type="evidence" value="ECO:0007669"/>
    <property type="project" value="InterPro"/>
</dbReference>
<proteinExistence type="predicted"/>
<dbReference type="InterPro" id="IPR005303">
    <property type="entry name" value="MOCOS_middle"/>
</dbReference>
<evidence type="ECO:0000259" key="1">
    <source>
        <dbReference type="PROSITE" id="PS51340"/>
    </source>
</evidence>
<reference evidence="2" key="1">
    <citation type="submission" date="2020-05" db="EMBL/GenBank/DDBJ databases">
        <authorList>
            <person name="Chiriac C."/>
            <person name="Salcher M."/>
            <person name="Ghai R."/>
            <person name="Kavagutti S V."/>
        </authorList>
    </citation>
    <scope>NUCLEOTIDE SEQUENCE</scope>
</reference>
<organism evidence="2">
    <name type="scientific">freshwater metagenome</name>
    <dbReference type="NCBI Taxonomy" id="449393"/>
    <lineage>
        <taxon>unclassified sequences</taxon>
        <taxon>metagenomes</taxon>
        <taxon>ecological metagenomes</taxon>
    </lineage>
</organism>
<dbReference type="AlphaFoldDB" id="A0A6J6P0D0"/>
<dbReference type="Pfam" id="PF03473">
    <property type="entry name" value="MOSC"/>
    <property type="match status" value="1"/>
</dbReference>
<gene>
    <name evidence="2" type="ORF">UFOPK2399_00666</name>
</gene>
<feature type="domain" description="MOSC" evidence="1">
    <location>
        <begin position="94"/>
        <end position="251"/>
    </location>
</feature>
<name>A0A6J6P0D0_9ZZZZ</name>
<dbReference type="Pfam" id="PF03476">
    <property type="entry name" value="MOSC_N"/>
    <property type="match status" value="1"/>
</dbReference>
<dbReference type="InterPro" id="IPR011037">
    <property type="entry name" value="Pyrv_Knase-like_insert_dom_sf"/>
</dbReference>
<dbReference type="InterPro" id="IPR005302">
    <property type="entry name" value="MoCF_Sase_C"/>
</dbReference>
<dbReference type="GO" id="GO:0030170">
    <property type="term" value="F:pyridoxal phosphate binding"/>
    <property type="evidence" value="ECO:0007669"/>
    <property type="project" value="InterPro"/>
</dbReference>
<accession>A0A6J6P0D0</accession>
<dbReference type="EMBL" id="CAEZXP010000001">
    <property type="protein sequence ID" value="CAB4690325.1"/>
    <property type="molecule type" value="Genomic_DNA"/>
</dbReference>
<protein>
    <submittedName>
        <fullName evidence="2">Unannotated protein</fullName>
    </submittedName>
</protein>
<evidence type="ECO:0000313" key="2">
    <source>
        <dbReference type="EMBL" id="CAB4690325.1"/>
    </source>
</evidence>
<sequence>MSSAAISRINVTPVKGCALVHPTEVELTPSGVAGNRRFFLVSGDRAFNGMQCGQLVQIVPTVANGDLTLTFPDGTAITGAITHGRTVETKLPRGTVSGRTLEGPWDEALSDFAGAAVHLVDCDDPTGALDSHAGTLVSVASCAELGTVLGAEVDTRRFRMLFEVTGVAPHEEETWAGRRVAIGEAIVRVQSTVPRCVITTHDPETGLPNLDVLRGIKKLRGLHDGDTVDFGVSFEVERPAPIRVGDPVVVL</sequence>
<dbReference type="PROSITE" id="PS51340">
    <property type="entry name" value="MOSC"/>
    <property type="match status" value="1"/>
</dbReference>
<dbReference type="GO" id="GO:0003824">
    <property type="term" value="F:catalytic activity"/>
    <property type="evidence" value="ECO:0007669"/>
    <property type="project" value="InterPro"/>
</dbReference>